<dbReference type="EnsemblMetazoa" id="MESCA001441-RA">
    <property type="protein sequence ID" value="MESCA001441-PA"/>
    <property type="gene ID" value="MESCA001441"/>
</dbReference>
<dbReference type="OMA" id="APNWANM"/>
<reference evidence="1" key="2">
    <citation type="submission" date="2015-06" db="UniProtKB">
        <authorList>
            <consortium name="EnsemblMetazoa"/>
        </authorList>
    </citation>
    <scope>IDENTIFICATION</scope>
</reference>
<dbReference type="AlphaFoldDB" id="T1GDQ0"/>
<reference evidence="2" key="1">
    <citation type="submission" date="2013-02" db="EMBL/GenBank/DDBJ databases">
        <authorList>
            <person name="Hughes D."/>
        </authorList>
    </citation>
    <scope>NUCLEOTIDE SEQUENCE</scope>
    <source>
        <strain>Durham</strain>
        <strain evidence="2">NC isolate 2 -- Noor lab</strain>
    </source>
</reference>
<dbReference type="Gene3D" id="3.30.450.20">
    <property type="entry name" value="PAS domain"/>
    <property type="match status" value="1"/>
</dbReference>
<dbReference type="Proteomes" id="UP000015102">
    <property type="component" value="Unassembled WGS sequence"/>
</dbReference>
<evidence type="ECO:0000313" key="1">
    <source>
        <dbReference type="EnsemblMetazoa" id="MESCA001441-PA"/>
    </source>
</evidence>
<proteinExistence type="predicted"/>
<dbReference type="HOGENOM" id="CLU_143720_1_0_1"/>
<sequence>MVEFDEDIFAAGHCFDWNQHPAKPGLFCPFAYRLPPPNLGAIVAKDLATEYHYLGNTSEWFFQARKNAESVAAKNEQYIKGW</sequence>
<accession>T1GDQ0</accession>
<dbReference type="EMBL" id="CAQQ02389524">
    <property type="status" value="NOT_ANNOTATED_CDS"/>
    <property type="molecule type" value="Genomic_DNA"/>
</dbReference>
<keyword evidence="2" id="KW-1185">Reference proteome</keyword>
<protein>
    <submittedName>
        <fullName evidence="1">Uncharacterized protein</fullName>
    </submittedName>
</protein>
<name>T1GDQ0_MEGSC</name>
<dbReference type="STRING" id="36166.T1GDQ0"/>
<evidence type="ECO:0000313" key="2">
    <source>
        <dbReference type="Proteomes" id="UP000015102"/>
    </source>
</evidence>
<organism evidence="1 2">
    <name type="scientific">Megaselia scalaris</name>
    <name type="common">Humpbacked fly</name>
    <name type="synonym">Phora scalaris</name>
    <dbReference type="NCBI Taxonomy" id="36166"/>
    <lineage>
        <taxon>Eukaryota</taxon>
        <taxon>Metazoa</taxon>
        <taxon>Ecdysozoa</taxon>
        <taxon>Arthropoda</taxon>
        <taxon>Hexapoda</taxon>
        <taxon>Insecta</taxon>
        <taxon>Pterygota</taxon>
        <taxon>Neoptera</taxon>
        <taxon>Endopterygota</taxon>
        <taxon>Diptera</taxon>
        <taxon>Brachycera</taxon>
        <taxon>Muscomorpha</taxon>
        <taxon>Platypezoidea</taxon>
        <taxon>Phoridae</taxon>
        <taxon>Megaseliini</taxon>
        <taxon>Megaselia</taxon>
    </lineage>
</organism>